<protein>
    <submittedName>
        <fullName evidence="1">Uncharacterized protein</fullName>
    </submittedName>
</protein>
<accession>A0A161JV87</accession>
<evidence type="ECO:0000313" key="1">
    <source>
        <dbReference type="EMBL" id="CUV01883.1"/>
    </source>
</evidence>
<reference evidence="1" key="1">
    <citation type="submission" date="2015-10" db="EMBL/GenBank/DDBJ databases">
        <authorList>
            <person name="Gilbert D.G."/>
        </authorList>
    </citation>
    <scope>NUCLEOTIDE SEQUENCE</scope>
</reference>
<dbReference type="AlphaFoldDB" id="A0A161JV87"/>
<proteinExistence type="predicted"/>
<sequence>MSSFAMFLLEGGVDVAVAVDFDRVASLLEEETAQYSCGEYIYKVRAGKGTLGKRWDLVINAMDPDMEGQPLFPLGRIEIEPDGEGMVNLKVPPRIEQTVHGEDAADWDGKLFGSYISQLLNSLHSRKLIDLPGALPIG</sequence>
<gene>
    <name evidence="1" type="ORF">MGWOODY_Clf1131</name>
</gene>
<organism evidence="1">
    <name type="scientific">hydrothermal vent metagenome</name>
    <dbReference type="NCBI Taxonomy" id="652676"/>
    <lineage>
        <taxon>unclassified sequences</taxon>
        <taxon>metagenomes</taxon>
        <taxon>ecological metagenomes</taxon>
    </lineage>
</organism>
<name>A0A161JV87_9ZZZZ</name>
<dbReference type="EMBL" id="FAXA01000146">
    <property type="protein sequence ID" value="CUV01883.1"/>
    <property type="molecule type" value="Genomic_DNA"/>
</dbReference>